<dbReference type="Gene3D" id="2.40.170.20">
    <property type="entry name" value="TonB-dependent receptor, beta-barrel domain"/>
    <property type="match status" value="1"/>
</dbReference>
<dbReference type="OrthoDB" id="8764943at2"/>
<dbReference type="PANTHER" id="PTHR40980:SF4">
    <property type="entry name" value="TONB-DEPENDENT RECEPTOR-LIKE BETA-BARREL DOMAIN-CONTAINING PROTEIN"/>
    <property type="match status" value="1"/>
</dbReference>
<dbReference type="Proteomes" id="UP000269375">
    <property type="component" value="Unassembled WGS sequence"/>
</dbReference>
<evidence type="ECO:0000256" key="3">
    <source>
        <dbReference type="ARBA" id="ARBA00023237"/>
    </source>
</evidence>
<dbReference type="Pfam" id="PF14905">
    <property type="entry name" value="OMP_b-brl_3"/>
    <property type="match status" value="1"/>
</dbReference>
<accession>A0A3N0VRZ6</accession>
<dbReference type="InterPro" id="IPR036942">
    <property type="entry name" value="Beta-barrel_TonB_sf"/>
</dbReference>
<evidence type="ECO:0000256" key="2">
    <source>
        <dbReference type="ARBA" id="ARBA00023136"/>
    </source>
</evidence>
<dbReference type="RefSeq" id="WP_123263615.1">
    <property type="nucleotide sequence ID" value="NZ_RJTX01000004.1"/>
</dbReference>
<dbReference type="Proteomes" id="UP000295709">
    <property type="component" value="Unassembled WGS sequence"/>
</dbReference>
<comment type="subcellular location">
    <subcellularLocation>
        <location evidence="1">Cell outer membrane</location>
    </subcellularLocation>
</comment>
<evidence type="ECO:0000313" key="5">
    <source>
        <dbReference type="EMBL" id="ROH95582.1"/>
    </source>
</evidence>
<dbReference type="SUPFAM" id="SSF56935">
    <property type="entry name" value="Porins"/>
    <property type="match status" value="1"/>
</dbReference>
<name>A0A3N0VRZ6_9FLAO</name>
<keyword evidence="2" id="KW-0472">Membrane</keyword>
<reference evidence="6 8" key="2">
    <citation type="submission" date="2019-03" db="EMBL/GenBank/DDBJ databases">
        <title>Genomic Encyclopedia of Archaeal and Bacterial Type Strains, Phase II (KMG-II): from individual species to whole genera.</title>
        <authorList>
            <person name="Goeker M."/>
        </authorList>
    </citation>
    <scope>NUCLEOTIDE SEQUENCE [LARGE SCALE GENOMIC DNA]</scope>
    <source>
        <strain evidence="6 8">DSM 15235</strain>
    </source>
</reference>
<reference evidence="5 7" key="1">
    <citation type="submission" date="2018-11" db="EMBL/GenBank/DDBJ databases">
        <title>Proposal to divide the Flavobacteriaceae and reorganize its genera based on Amino Acid Identity values calculated from whole genome sequences.</title>
        <authorList>
            <person name="Nicholson A.C."/>
            <person name="Gulvik C.A."/>
            <person name="Whitney A.M."/>
            <person name="Humrighouse B.W."/>
            <person name="Bell M."/>
            <person name="Holmes B."/>
            <person name="Steigerwalt A."/>
            <person name="Villarma A."/>
            <person name="Sheth M."/>
            <person name="Batra D."/>
            <person name="Pryor J."/>
            <person name="Bernardet J.-F."/>
            <person name="Hugo C."/>
            <person name="Kampfer P."/>
            <person name="Newman J."/>
            <person name="Mcquiston J.R."/>
        </authorList>
    </citation>
    <scope>NUCLEOTIDE SEQUENCE [LARGE SCALE GENOMIC DNA]</scope>
    <source>
        <strain evidence="5 7">DSM 15235</strain>
    </source>
</reference>
<dbReference type="InterPro" id="IPR041700">
    <property type="entry name" value="OMP_b-brl_3"/>
</dbReference>
<sequence>MYKIFLLICFPILVFSQKRIEGTIINIGQEKLPQVAVEVYDSQNKLIKTLITDGHGNFVLEGITGDSAKLIVNDLEYARLEKVFNPEKQDVPLILILKKETQDIQAVTLTKQKPLVKRKIDRLEFNVENSNITSLNVWEILKKTPGVTANNDVLGIKGSTSILVTINDKKVMLTGDELKNFLENIQGEELKSVEVITNPPAKYEASGNAILNIVMKKNTIEGYRGIFSSKYIQTQYAKGAVGVSQYYKKNKLSVMGSYNLARGTYYREGTDHVYYVEDQTRWVSTMNRKDRNKGQNTLNFNAEYEADSLTNISLNYSGYFSPKSYGIYNVPTLIYNAQNIAESDYTTINDHHSRSINNTLSFQADRKINEKSRLTWTGYFASNNLMRYQNVLTYLNFINQSPEINNFINQNKNNVQLYSTQADYQWKNDQWQLESGSKYSFVKTRNQLDFSDNNNGELQYRPDKSNTFNYKEHNFALYTSLAYNPGKWNFKAGLRAEKTDLEGVVSEPYEVNKDSYWKLFPTLYIQYSTSNNHQFGLSYGKRISRPSYSSLNPAKSYYNLFSYYQGDPKLKAAIIHNFNFTYTWKEWNFDLYYNKEINPSMEISLQEPSTNSLIYHYTNIEKGQTFGLSLYKNLKIKPWWNISLSENFEYAENYFIGVDNVLYKNKVWNWFSDVSVVFILDKSSDWKLETGHRYYSPSIQGTFSISGSSSTYLVMNKKFFNKKLEASLLFNDIFRTSREKISTKYANQDNFFMDYRDTQSFTVSLKFNFGNQSVKNTKTIKKVEEQGRM</sequence>
<keyword evidence="5" id="KW-0675">Receptor</keyword>
<dbReference type="EMBL" id="SOQW01000003">
    <property type="protein sequence ID" value="TDX92041.1"/>
    <property type="molecule type" value="Genomic_DNA"/>
</dbReference>
<dbReference type="GO" id="GO:0009279">
    <property type="term" value="C:cell outer membrane"/>
    <property type="evidence" value="ECO:0007669"/>
    <property type="project" value="UniProtKB-SubCell"/>
</dbReference>
<keyword evidence="8" id="KW-1185">Reference proteome</keyword>
<evidence type="ECO:0000256" key="1">
    <source>
        <dbReference type="ARBA" id="ARBA00004442"/>
    </source>
</evidence>
<gene>
    <name evidence="6" type="ORF">BCF50_3183</name>
    <name evidence="5" type="ORF">EGI05_13695</name>
</gene>
<comment type="caution">
    <text evidence="5">The sequence shown here is derived from an EMBL/GenBank/DDBJ whole genome shotgun (WGS) entry which is preliminary data.</text>
</comment>
<evidence type="ECO:0000313" key="6">
    <source>
        <dbReference type="EMBL" id="TDX92041.1"/>
    </source>
</evidence>
<feature type="domain" description="Outer membrane protein beta-barrel" evidence="4">
    <location>
        <begin position="370"/>
        <end position="766"/>
    </location>
</feature>
<dbReference type="EMBL" id="RJTX01000004">
    <property type="protein sequence ID" value="ROH95582.1"/>
    <property type="molecule type" value="Genomic_DNA"/>
</dbReference>
<evidence type="ECO:0000313" key="7">
    <source>
        <dbReference type="Proteomes" id="UP000269375"/>
    </source>
</evidence>
<evidence type="ECO:0000313" key="8">
    <source>
        <dbReference type="Proteomes" id="UP000295709"/>
    </source>
</evidence>
<organism evidence="5 7">
    <name type="scientific">Chryseobacterium daecheongense</name>
    <dbReference type="NCBI Taxonomy" id="192389"/>
    <lineage>
        <taxon>Bacteria</taxon>
        <taxon>Pseudomonadati</taxon>
        <taxon>Bacteroidota</taxon>
        <taxon>Flavobacteriia</taxon>
        <taxon>Flavobacteriales</taxon>
        <taxon>Weeksellaceae</taxon>
        <taxon>Chryseobacterium group</taxon>
        <taxon>Chryseobacterium</taxon>
    </lineage>
</organism>
<evidence type="ECO:0000259" key="4">
    <source>
        <dbReference type="Pfam" id="PF14905"/>
    </source>
</evidence>
<keyword evidence="3" id="KW-0998">Cell outer membrane</keyword>
<protein>
    <submittedName>
        <fullName evidence="6">Outer membrane beta-barrel protein</fullName>
    </submittedName>
    <submittedName>
        <fullName evidence="5">TonB-dependent receptor</fullName>
    </submittedName>
</protein>
<dbReference type="PANTHER" id="PTHR40980">
    <property type="entry name" value="PLUG DOMAIN-CONTAINING PROTEIN"/>
    <property type="match status" value="1"/>
</dbReference>
<proteinExistence type="predicted"/>
<dbReference type="AlphaFoldDB" id="A0A3N0VRZ6"/>